<evidence type="ECO:0000313" key="3">
    <source>
        <dbReference type="WBParaSite" id="Smp_182090.1"/>
    </source>
</evidence>
<protein>
    <submittedName>
        <fullName evidence="3">XK-related protein</fullName>
    </submittedName>
</protein>
<name>A0A3Q0KU44_SCHMA</name>
<dbReference type="InParanoid" id="A0A3Q0KU44"/>
<accession>A0A3Q0KU44</accession>
<evidence type="ECO:0000313" key="2">
    <source>
        <dbReference type="Proteomes" id="UP000008854"/>
    </source>
</evidence>
<organism evidence="2 3">
    <name type="scientific">Schistosoma mansoni</name>
    <name type="common">Blood fluke</name>
    <dbReference type="NCBI Taxonomy" id="6183"/>
    <lineage>
        <taxon>Eukaryota</taxon>
        <taxon>Metazoa</taxon>
        <taxon>Spiralia</taxon>
        <taxon>Lophotrochozoa</taxon>
        <taxon>Platyhelminthes</taxon>
        <taxon>Trematoda</taxon>
        <taxon>Digenea</taxon>
        <taxon>Strigeidida</taxon>
        <taxon>Schistosomatoidea</taxon>
        <taxon>Schistosomatidae</taxon>
        <taxon>Schistosoma</taxon>
    </lineage>
</organism>
<keyword evidence="1" id="KW-0812">Transmembrane</keyword>
<reference evidence="3" key="2">
    <citation type="submission" date="2018-12" db="UniProtKB">
        <authorList>
            <consortium name="WormBaseParasite"/>
        </authorList>
    </citation>
    <scope>IDENTIFICATION</scope>
    <source>
        <strain evidence="3">Puerto Rican</strain>
    </source>
</reference>
<evidence type="ECO:0000256" key="1">
    <source>
        <dbReference type="SAM" id="Phobius"/>
    </source>
</evidence>
<keyword evidence="1" id="KW-1133">Transmembrane helix</keyword>
<dbReference type="AlphaFoldDB" id="A0A3Q0KU44"/>
<feature type="transmembrane region" description="Helical" evidence="1">
    <location>
        <begin position="6"/>
        <end position="23"/>
    </location>
</feature>
<keyword evidence="1" id="KW-0472">Membrane</keyword>
<dbReference type="Proteomes" id="UP000008854">
    <property type="component" value="Unassembled WGS sequence"/>
</dbReference>
<keyword evidence="2" id="KW-1185">Reference proteome</keyword>
<sequence>MEYFFHLSMEYLVLACNVFLVYYKMRWPERRVYYLIITTVGCWNRHQLQSICHHGNDICVIM</sequence>
<proteinExistence type="predicted"/>
<dbReference type="WBParaSite" id="Smp_182090.1">
    <property type="protein sequence ID" value="Smp_182090.1"/>
    <property type="gene ID" value="Smp_182090"/>
</dbReference>
<reference evidence="2" key="1">
    <citation type="journal article" date="2012" name="PLoS Negl. Trop. Dis.">
        <title>A systematically improved high quality genome and transcriptome of the human blood fluke Schistosoma mansoni.</title>
        <authorList>
            <person name="Protasio A.V."/>
            <person name="Tsai I.J."/>
            <person name="Babbage A."/>
            <person name="Nichol S."/>
            <person name="Hunt M."/>
            <person name="Aslett M.A."/>
            <person name="De Silva N."/>
            <person name="Velarde G.S."/>
            <person name="Anderson T.J."/>
            <person name="Clark R.C."/>
            <person name="Davidson C."/>
            <person name="Dillon G.P."/>
            <person name="Holroyd N.E."/>
            <person name="LoVerde P.T."/>
            <person name="Lloyd C."/>
            <person name="McQuillan J."/>
            <person name="Oliveira G."/>
            <person name="Otto T.D."/>
            <person name="Parker-Manuel S.J."/>
            <person name="Quail M.A."/>
            <person name="Wilson R.A."/>
            <person name="Zerlotini A."/>
            <person name="Dunne D.W."/>
            <person name="Berriman M."/>
        </authorList>
    </citation>
    <scope>NUCLEOTIDE SEQUENCE [LARGE SCALE GENOMIC DNA]</scope>
    <source>
        <strain evidence="2">Puerto Rican</strain>
    </source>
</reference>